<name>A0ABD6D2Q5_9EURY</name>
<proteinExistence type="predicted"/>
<sequence>MAEAVNYLIQNRDLISKINPLSYIPGREKAIINYKPASPHDEQAMRHFQELVQGYYLDTHMDKETKRRHIQGVADRCGLDVEFSGEW</sequence>
<accession>A0ABD6D2Q5</accession>
<evidence type="ECO:0000313" key="2">
    <source>
        <dbReference type="Proteomes" id="UP001597075"/>
    </source>
</evidence>
<dbReference type="AlphaFoldDB" id="A0ABD6D2Q5"/>
<dbReference type="RefSeq" id="WP_256404702.1">
    <property type="nucleotide sequence ID" value="NZ_CP187151.1"/>
</dbReference>
<organism evidence="1 2">
    <name type="scientific">Haloplanus ruber</name>
    <dbReference type="NCBI Taxonomy" id="869892"/>
    <lineage>
        <taxon>Archaea</taxon>
        <taxon>Methanobacteriati</taxon>
        <taxon>Methanobacteriota</taxon>
        <taxon>Stenosarchaea group</taxon>
        <taxon>Halobacteria</taxon>
        <taxon>Halobacteriales</taxon>
        <taxon>Haloferacaceae</taxon>
        <taxon>Haloplanus</taxon>
    </lineage>
</organism>
<dbReference type="EMBL" id="JBHUDL010000010">
    <property type="protein sequence ID" value="MFD1634454.1"/>
    <property type="molecule type" value="Genomic_DNA"/>
</dbReference>
<gene>
    <name evidence="1" type="ORF">ACFSBJ_12040</name>
</gene>
<evidence type="ECO:0000313" key="1">
    <source>
        <dbReference type="EMBL" id="MFD1634454.1"/>
    </source>
</evidence>
<keyword evidence="2" id="KW-1185">Reference proteome</keyword>
<protein>
    <submittedName>
        <fullName evidence="1">Uncharacterized protein</fullName>
    </submittedName>
</protein>
<reference evidence="1 2" key="1">
    <citation type="journal article" date="2019" name="Int. J. Syst. Evol. Microbiol.">
        <title>The Global Catalogue of Microorganisms (GCM) 10K type strain sequencing project: providing services to taxonomists for standard genome sequencing and annotation.</title>
        <authorList>
            <consortium name="The Broad Institute Genomics Platform"/>
            <consortium name="The Broad Institute Genome Sequencing Center for Infectious Disease"/>
            <person name="Wu L."/>
            <person name="Ma J."/>
        </authorList>
    </citation>
    <scope>NUCLEOTIDE SEQUENCE [LARGE SCALE GENOMIC DNA]</scope>
    <source>
        <strain evidence="1 2">CGMCC 1.10594</strain>
    </source>
</reference>
<dbReference type="Proteomes" id="UP001597075">
    <property type="component" value="Unassembled WGS sequence"/>
</dbReference>
<comment type="caution">
    <text evidence="1">The sequence shown here is derived from an EMBL/GenBank/DDBJ whole genome shotgun (WGS) entry which is preliminary data.</text>
</comment>